<dbReference type="Proteomes" id="UP001303373">
    <property type="component" value="Chromosome 1"/>
</dbReference>
<dbReference type="AlphaFoldDB" id="A0AAQ3LXG5"/>
<gene>
    <name evidence="1" type="ORF">R9X50_00053400</name>
</gene>
<dbReference type="InterPro" id="IPR029063">
    <property type="entry name" value="SAM-dependent_MTases_sf"/>
</dbReference>
<dbReference type="EMBL" id="CP138580">
    <property type="protein sequence ID" value="WPG97753.1"/>
    <property type="molecule type" value="Genomic_DNA"/>
</dbReference>
<proteinExistence type="predicted"/>
<reference evidence="1 2" key="1">
    <citation type="submission" date="2023-11" db="EMBL/GenBank/DDBJ databases">
        <title>An acidophilic fungus is an integral part of prey digestion in a carnivorous sundew plant.</title>
        <authorList>
            <person name="Tsai I.J."/>
        </authorList>
    </citation>
    <scope>NUCLEOTIDE SEQUENCE [LARGE SCALE GENOMIC DNA]</scope>
    <source>
        <strain evidence="1">169a</strain>
    </source>
</reference>
<evidence type="ECO:0008006" key="3">
    <source>
        <dbReference type="Google" id="ProtNLM"/>
    </source>
</evidence>
<organism evidence="1 2">
    <name type="scientific">Acrodontium crateriforme</name>
    <dbReference type="NCBI Taxonomy" id="150365"/>
    <lineage>
        <taxon>Eukaryota</taxon>
        <taxon>Fungi</taxon>
        <taxon>Dikarya</taxon>
        <taxon>Ascomycota</taxon>
        <taxon>Pezizomycotina</taxon>
        <taxon>Dothideomycetes</taxon>
        <taxon>Dothideomycetidae</taxon>
        <taxon>Mycosphaerellales</taxon>
        <taxon>Teratosphaeriaceae</taxon>
        <taxon>Acrodontium</taxon>
    </lineage>
</organism>
<sequence>MSLLKMSSQDSQERAEQLHKLAKELAAFAINKNESSQVIQESQLLHRLNILRSWFGDLEASTLALQGNKVVEIGCGQGDMTIAIAHFVSQNQDKVYAIDPAPLDYGSPFTLEQAQGHLSKTLLGHSIEWIQADPMEASTKQPAVASAGMYILAHSSFYLKSKEYFSQLLRHLAISGDSSRPKKLLFAEWGMRVSVAEAEPHLLAVRAQELLPLPSGNIQTVVPPSEVKLLAEAAGWKVEKEVWIESPKMDDGRWEVFAAKRLRDEQYKMMASNVKELLDEMEKKVTELEVPVQCMDVWTCVFVFDGR</sequence>
<accession>A0AAQ3LXG5</accession>
<keyword evidence="2" id="KW-1185">Reference proteome</keyword>
<protein>
    <recommendedName>
        <fullName evidence="3">Methyltransferase domain-containing protein</fullName>
    </recommendedName>
</protein>
<evidence type="ECO:0000313" key="2">
    <source>
        <dbReference type="Proteomes" id="UP001303373"/>
    </source>
</evidence>
<dbReference type="SUPFAM" id="SSF53335">
    <property type="entry name" value="S-adenosyl-L-methionine-dependent methyltransferases"/>
    <property type="match status" value="1"/>
</dbReference>
<name>A0AAQ3LXG5_9PEZI</name>
<evidence type="ECO:0000313" key="1">
    <source>
        <dbReference type="EMBL" id="WPG97753.1"/>
    </source>
</evidence>
<dbReference type="Gene3D" id="3.40.50.150">
    <property type="entry name" value="Vaccinia Virus protein VP39"/>
    <property type="match status" value="1"/>
</dbReference>